<feature type="region of interest" description="Disordered" evidence="1">
    <location>
        <begin position="1"/>
        <end position="44"/>
    </location>
</feature>
<proteinExistence type="predicted"/>
<keyword evidence="3" id="KW-1185">Reference proteome</keyword>
<dbReference type="EMBL" id="PDUG01000006">
    <property type="protein sequence ID" value="PIC20345.1"/>
    <property type="molecule type" value="Genomic_DNA"/>
</dbReference>
<accession>A0A2G5SYY4</accession>
<dbReference type="AlphaFoldDB" id="A0A2G5SYY4"/>
<evidence type="ECO:0000313" key="3">
    <source>
        <dbReference type="Proteomes" id="UP000230233"/>
    </source>
</evidence>
<feature type="compositionally biased region" description="Gly residues" evidence="1">
    <location>
        <begin position="1"/>
        <end position="11"/>
    </location>
</feature>
<gene>
    <name evidence="2" type="primary">Cnig_chr_X.g25577</name>
    <name evidence="2" type="ORF">B9Z55_025577</name>
</gene>
<comment type="caution">
    <text evidence="2">The sequence shown here is derived from an EMBL/GenBank/DDBJ whole genome shotgun (WGS) entry which is preliminary data.</text>
</comment>
<organism evidence="2 3">
    <name type="scientific">Caenorhabditis nigoni</name>
    <dbReference type="NCBI Taxonomy" id="1611254"/>
    <lineage>
        <taxon>Eukaryota</taxon>
        <taxon>Metazoa</taxon>
        <taxon>Ecdysozoa</taxon>
        <taxon>Nematoda</taxon>
        <taxon>Chromadorea</taxon>
        <taxon>Rhabditida</taxon>
        <taxon>Rhabditina</taxon>
        <taxon>Rhabditomorpha</taxon>
        <taxon>Rhabditoidea</taxon>
        <taxon>Rhabditidae</taxon>
        <taxon>Peloderinae</taxon>
        <taxon>Caenorhabditis</taxon>
    </lineage>
</organism>
<dbReference type="OrthoDB" id="1431934at2759"/>
<dbReference type="Proteomes" id="UP000230233">
    <property type="component" value="Chromosome X"/>
</dbReference>
<sequence>MRSGSIGGGGSKYRIAANSPHNDGGGVDLSGPTSSQNIRGGIGDATVSNQSHAYQVDRKFECCQCGYDCRESSSVAEVWLTSQSDESAQFYRAFDVLP</sequence>
<name>A0A2G5SYY4_9PELO</name>
<protein>
    <submittedName>
        <fullName evidence="2">Uncharacterized protein</fullName>
    </submittedName>
</protein>
<reference evidence="3" key="1">
    <citation type="submission" date="2017-10" db="EMBL/GenBank/DDBJ databases">
        <title>Rapid genome shrinkage in a self-fertile nematode reveals novel sperm competition proteins.</title>
        <authorList>
            <person name="Yin D."/>
            <person name="Schwarz E.M."/>
            <person name="Thomas C.G."/>
            <person name="Felde R.L."/>
            <person name="Korf I.F."/>
            <person name="Cutter A.D."/>
            <person name="Schartner C.M."/>
            <person name="Ralston E.J."/>
            <person name="Meyer B.J."/>
            <person name="Haag E.S."/>
        </authorList>
    </citation>
    <scope>NUCLEOTIDE SEQUENCE [LARGE SCALE GENOMIC DNA]</scope>
    <source>
        <strain evidence="3">JU1422</strain>
    </source>
</reference>
<evidence type="ECO:0000313" key="2">
    <source>
        <dbReference type="EMBL" id="PIC20345.1"/>
    </source>
</evidence>
<evidence type="ECO:0000256" key="1">
    <source>
        <dbReference type="SAM" id="MobiDB-lite"/>
    </source>
</evidence>